<dbReference type="InterPro" id="IPR052770">
    <property type="entry name" value="Cobalt_transport_CbiQ"/>
</dbReference>
<feature type="transmembrane region" description="Helical" evidence="5">
    <location>
        <begin position="36"/>
        <end position="52"/>
    </location>
</feature>
<dbReference type="OrthoDB" id="92887at2"/>
<comment type="subcellular location">
    <subcellularLocation>
        <location evidence="1">Membrane</location>
        <topology evidence="1">Multi-pass membrane protein</topology>
    </subcellularLocation>
</comment>
<dbReference type="RefSeq" id="WP_134207896.1">
    <property type="nucleotide sequence ID" value="NZ_CP038015.1"/>
</dbReference>
<gene>
    <name evidence="6" type="ORF">E2636_00090</name>
</gene>
<accession>A0A4P6ZUL2</accession>
<dbReference type="InterPro" id="IPR003339">
    <property type="entry name" value="ABC/ECF_trnsptr_transmembrane"/>
</dbReference>
<keyword evidence="7" id="KW-1185">Reference proteome</keyword>
<dbReference type="CDD" id="cd16914">
    <property type="entry name" value="EcfT"/>
    <property type="match status" value="1"/>
</dbReference>
<feature type="transmembrane region" description="Helical" evidence="5">
    <location>
        <begin position="12"/>
        <end position="30"/>
    </location>
</feature>
<sequence>MSNRTWLHAMNPSLKFILVLVSMLTLAWFFNPWTPFLFFIGVILLQLLFSRVNWKIWCLFMIPIGFTAIGYLWTTVLFAADTSGEIIFVWRGLEVTNVQWNTALSLAFRVFAFSSMSMMFAFTTDPVKFVMSLMQQLRLSPKLAYGVMVGYQFLPVVKDELVQIRHAHRLRGIGEEKHMWQRLLGIRRLLIPLLAGAVRRAERTAFAMEARGFTGERRSTYYEPICIVGRDWLLTAIIMVLLLGSCVAGVLLSY</sequence>
<evidence type="ECO:0000256" key="1">
    <source>
        <dbReference type="ARBA" id="ARBA00004141"/>
    </source>
</evidence>
<evidence type="ECO:0000313" key="7">
    <source>
        <dbReference type="Proteomes" id="UP000294292"/>
    </source>
</evidence>
<keyword evidence="2 5" id="KW-0812">Transmembrane</keyword>
<dbReference type="PANTHER" id="PTHR43723:SF1">
    <property type="entry name" value="COBALT TRANSPORT PROTEIN CBIQ"/>
    <property type="match status" value="1"/>
</dbReference>
<name>A0A4P6ZUL2_9BACL</name>
<dbReference type="PANTHER" id="PTHR43723">
    <property type="entry name" value="COBALT TRANSPORT PROTEIN CBIQ"/>
    <property type="match status" value="1"/>
</dbReference>
<evidence type="ECO:0000256" key="4">
    <source>
        <dbReference type="ARBA" id="ARBA00023136"/>
    </source>
</evidence>
<keyword evidence="3 5" id="KW-1133">Transmembrane helix</keyword>
<protein>
    <submittedName>
        <fullName evidence="6">Cobalt transporter</fullName>
    </submittedName>
</protein>
<dbReference type="GO" id="GO:0006824">
    <property type="term" value="P:cobalt ion transport"/>
    <property type="evidence" value="ECO:0007669"/>
    <property type="project" value="TreeGrafter"/>
</dbReference>
<dbReference type="Pfam" id="PF02361">
    <property type="entry name" value="CbiQ"/>
    <property type="match status" value="1"/>
</dbReference>
<proteinExistence type="predicted"/>
<evidence type="ECO:0000256" key="3">
    <source>
        <dbReference type="ARBA" id="ARBA00022989"/>
    </source>
</evidence>
<evidence type="ECO:0000256" key="5">
    <source>
        <dbReference type="SAM" id="Phobius"/>
    </source>
</evidence>
<feature type="transmembrane region" description="Helical" evidence="5">
    <location>
        <begin position="232"/>
        <end position="252"/>
    </location>
</feature>
<evidence type="ECO:0000313" key="6">
    <source>
        <dbReference type="EMBL" id="QBP39649.1"/>
    </source>
</evidence>
<dbReference type="Proteomes" id="UP000294292">
    <property type="component" value="Chromosome"/>
</dbReference>
<reference evidence="6 7" key="1">
    <citation type="submission" date="2019-03" db="EMBL/GenBank/DDBJ databases">
        <title>Complete genome sequence of Paenisporosarcina antarctica CGMCC 1.6503T.</title>
        <authorList>
            <person name="Rong J.-C."/>
            <person name="Chi N.-Y."/>
            <person name="Zhang Q.-F."/>
        </authorList>
    </citation>
    <scope>NUCLEOTIDE SEQUENCE [LARGE SCALE GENOMIC DNA]</scope>
    <source>
        <strain evidence="6 7">CGMCC 1.6503</strain>
    </source>
</reference>
<dbReference type="KEGG" id="panc:E2636_00090"/>
<dbReference type="AlphaFoldDB" id="A0A4P6ZUL2"/>
<organism evidence="6 7">
    <name type="scientific">Paenisporosarcina antarctica</name>
    <dbReference type="NCBI Taxonomy" id="417367"/>
    <lineage>
        <taxon>Bacteria</taxon>
        <taxon>Bacillati</taxon>
        <taxon>Bacillota</taxon>
        <taxon>Bacilli</taxon>
        <taxon>Bacillales</taxon>
        <taxon>Caryophanaceae</taxon>
        <taxon>Paenisporosarcina</taxon>
    </lineage>
</organism>
<dbReference type="EMBL" id="CP038015">
    <property type="protein sequence ID" value="QBP39649.1"/>
    <property type="molecule type" value="Genomic_DNA"/>
</dbReference>
<keyword evidence="4 5" id="KW-0472">Membrane</keyword>
<feature type="transmembrane region" description="Helical" evidence="5">
    <location>
        <begin position="100"/>
        <end position="122"/>
    </location>
</feature>
<evidence type="ECO:0000256" key="2">
    <source>
        <dbReference type="ARBA" id="ARBA00022692"/>
    </source>
</evidence>
<feature type="transmembrane region" description="Helical" evidence="5">
    <location>
        <begin position="59"/>
        <end position="80"/>
    </location>
</feature>
<dbReference type="GO" id="GO:0043190">
    <property type="term" value="C:ATP-binding cassette (ABC) transporter complex"/>
    <property type="evidence" value="ECO:0007669"/>
    <property type="project" value="TreeGrafter"/>
</dbReference>